<organism evidence="1 2">
    <name type="scientific">Smallanthus sonchifolius</name>
    <dbReference type="NCBI Taxonomy" id="185202"/>
    <lineage>
        <taxon>Eukaryota</taxon>
        <taxon>Viridiplantae</taxon>
        <taxon>Streptophyta</taxon>
        <taxon>Embryophyta</taxon>
        <taxon>Tracheophyta</taxon>
        <taxon>Spermatophyta</taxon>
        <taxon>Magnoliopsida</taxon>
        <taxon>eudicotyledons</taxon>
        <taxon>Gunneridae</taxon>
        <taxon>Pentapetalae</taxon>
        <taxon>asterids</taxon>
        <taxon>campanulids</taxon>
        <taxon>Asterales</taxon>
        <taxon>Asteraceae</taxon>
        <taxon>Asteroideae</taxon>
        <taxon>Heliantheae alliance</taxon>
        <taxon>Millerieae</taxon>
        <taxon>Smallanthus</taxon>
    </lineage>
</organism>
<evidence type="ECO:0000313" key="2">
    <source>
        <dbReference type="Proteomes" id="UP001056120"/>
    </source>
</evidence>
<reference evidence="2" key="1">
    <citation type="journal article" date="2022" name="Mol. Ecol. Resour.">
        <title>The genomes of chicory, endive, great burdock and yacon provide insights into Asteraceae palaeo-polyploidization history and plant inulin production.</title>
        <authorList>
            <person name="Fan W."/>
            <person name="Wang S."/>
            <person name="Wang H."/>
            <person name="Wang A."/>
            <person name="Jiang F."/>
            <person name="Liu H."/>
            <person name="Zhao H."/>
            <person name="Xu D."/>
            <person name="Zhang Y."/>
        </authorList>
    </citation>
    <scope>NUCLEOTIDE SEQUENCE [LARGE SCALE GENOMIC DNA]</scope>
    <source>
        <strain evidence="2">cv. Yunnan</strain>
    </source>
</reference>
<name>A0ACB9K1V5_9ASTR</name>
<sequence length="448" mass="51835">MILRSSKALIKRPKSANHNEDFISKLHDALLIQILSLVPEADANRTRILSNRWKNLWAFLPNLHFVMPFCWSIEEINKFHDSVDQTLTLRDGMPVHRFYLYCSKNCNYDRVYDWLCKVVQCRVQEIELRFPADRFTVRFCWDLFRACSSLVSLTLRGEFVLHVPDNELLFPCLKKIDLVSIVYSGDESFANLISGCPILEELFVERQLIGQFDNMERFLVVSPSLKRLRLSFALCVIGVYKVVIDAPKLEYLNILDVMSTDYSLTKPLSLTEAHIRTLTDGQGESVGQLMTCLSSVKILTLTDSTLMALSYVYGLNMPMFPNLVKFVVGIDVVWGWNILPTLLDNMPNLEHITFADGLLPFPRAQHIFNMRWSPPVEVPACLPFKMKEIIIENRETISPEEFNLIRYLLKHSNNLETVTINAHKIDARRREQISKFYRASKSCRIEFV</sequence>
<comment type="caution">
    <text evidence="1">The sequence shown here is derived from an EMBL/GenBank/DDBJ whole genome shotgun (WGS) entry which is preliminary data.</text>
</comment>
<proteinExistence type="predicted"/>
<dbReference type="EMBL" id="CM042018">
    <property type="protein sequence ID" value="KAI3826227.1"/>
    <property type="molecule type" value="Genomic_DNA"/>
</dbReference>
<reference evidence="1 2" key="2">
    <citation type="journal article" date="2022" name="Mol. Ecol. Resour.">
        <title>The genomes of chicory, endive, great burdock and yacon provide insights into Asteraceae paleo-polyploidization history and plant inulin production.</title>
        <authorList>
            <person name="Fan W."/>
            <person name="Wang S."/>
            <person name="Wang H."/>
            <person name="Wang A."/>
            <person name="Jiang F."/>
            <person name="Liu H."/>
            <person name="Zhao H."/>
            <person name="Xu D."/>
            <person name="Zhang Y."/>
        </authorList>
    </citation>
    <scope>NUCLEOTIDE SEQUENCE [LARGE SCALE GENOMIC DNA]</scope>
    <source>
        <strain evidence="2">cv. Yunnan</strain>
        <tissue evidence="1">Leaves</tissue>
    </source>
</reference>
<gene>
    <name evidence="1" type="ORF">L1987_00272</name>
</gene>
<accession>A0ACB9K1V5</accession>
<keyword evidence="2" id="KW-1185">Reference proteome</keyword>
<dbReference type="Proteomes" id="UP001056120">
    <property type="component" value="Linkage Group LG01"/>
</dbReference>
<evidence type="ECO:0000313" key="1">
    <source>
        <dbReference type="EMBL" id="KAI3826227.1"/>
    </source>
</evidence>
<protein>
    <submittedName>
        <fullName evidence="1">Uncharacterized protein</fullName>
    </submittedName>
</protein>